<organism evidence="1 2">
    <name type="scientific">Acinetobacter lwoffii</name>
    <dbReference type="NCBI Taxonomy" id="28090"/>
    <lineage>
        <taxon>Bacteria</taxon>
        <taxon>Pseudomonadati</taxon>
        <taxon>Pseudomonadota</taxon>
        <taxon>Gammaproteobacteria</taxon>
        <taxon>Moraxellales</taxon>
        <taxon>Moraxellaceae</taxon>
        <taxon>Acinetobacter</taxon>
    </lineage>
</organism>
<protein>
    <submittedName>
        <fullName evidence="1">Uncharacterized protein</fullName>
    </submittedName>
</protein>
<proteinExistence type="predicted"/>
<dbReference type="EMBL" id="CP054803">
    <property type="protein sequence ID" value="QKU21724.1"/>
    <property type="molecule type" value="Genomic_DNA"/>
</dbReference>
<accession>A0A6N1MM67</accession>
<name>A0A6N1MM67_ACILW</name>
<dbReference type="AlphaFoldDB" id="A0A6N1MM67"/>
<sequence length="76" mass="8837">MDIKQARTFLNKTGHAGVIRILNAAPKDPQCLYYVDEHSEHTNTQGFYADKFIVGVHKKHTHYKLSDLKKLVLWEK</sequence>
<dbReference type="RefSeq" id="WP_174894450.1">
    <property type="nucleotide sequence ID" value="NZ_CP054803.1"/>
</dbReference>
<evidence type="ECO:0000313" key="2">
    <source>
        <dbReference type="Proteomes" id="UP000509126"/>
    </source>
</evidence>
<gene>
    <name evidence="1" type="ORF">FOB19_10125</name>
</gene>
<dbReference type="Proteomes" id="UP000509126">
    <property type="component" value="Chromosome"/>
</dbReference>
<reference evidence="1 2" key="1">
    <citation type="submission" date="2019-11" db="EMBL/GenBank/DDBJ databases">
        <title>FDA dAtabase for Regulatory Grade micrObial Sequences (FDA-ARGOS): Supporting development and validation of Infectious Disease Dx tests.</title>
        <authorList>
            <person name="Patel R."/>
            <person name="Rucinski S."/>
            <person name="Tallon L."/>
            <person name="Sadzewicz L."/>
            <person name="Vavikolanu K."/>
            <person name="Mehta A."/>
            <person name="Aluvathingal J."/>
            <person name="Nadendla S."/>
            <person name="Nandy P."/>
            <person name="Geyer C."/>
            <person name="Yan Y."/>
            <person name="Sichtig H."/>
        </authorList>
    </citation>
    <scope>NUCLEOTIDE SEQUENCE [LARGE SCALE GENOMIC DNA]</scope>
    <source>
        <strain evidence="1 2">FDAARGOS_557</strain>
    </source>
</reference>
<evidence type="ECO:0000313" key="1">
    <source>
        <dbReference type="EMBL" id="QKU21724.1"/>
    </source>
</evidence>